<protein>
    <submittedName>
        <fullName evidence="1">Uncharacterized protein</fullName>
    </submittedName>
</protein>
<name>A0A1G2MU60_9BACT</name>
<proteinExistence type="predicted"/>
<comment type="caution">
    <text evidence="1">The sequence shown here is derived from an EMBL/GenBank/DDBJ whole genome shotgun (WGS) entry which is preliminary data.</text>
</comment>
<sequence length="65" mass="7546">MNEKTSLRQRKYEAEEIELILKQLKAIEIAFMELKMLERAKLEGIPARWHSLYATNGVGVKGNEK</sequence>
<dbReference type="Proteomes" id="UP000177943">
    <property type="component" value="Unassembled WGS sequence"/>
</dbReference>
<reference evidence="1 2" key="1">
    <citation type="journal article" date="2016" name="Nat. Commun.">
        <title>Thousands of microbial genomes shed light on interconnected biogeochemical processes in an aquifer system.</title>
        <authorList>
            <person name="Anantharaman K."/>
            <person name="Brown C.T."/>
            <person name="Hug L.A."/>
            <person name="Sharon I."/>
            <person name="Castelle C.J."/>
            <person name="Probst A.J."/>
            <person name="Thomas B.C."/>
            <person name="Singh A."/>
            <person name="Wilkins M.J."/>
            <person name="Karaoz U."/>
            <person name="Brodie E.L."/>
            <person name="Williams K.H."/>
            <person name="Hubbard S.S."/>
            <person name="Banfield J.F."/>
        </authorList>
    </citation>
    <scope>NUCLEOTIDE SEQUENCE [LARGE SCALE GENOMIC DNA]</scope>
</reference>
<evidence type="ECO:0000313" key="2">
    <source>
        <dbReference type="Proteomes" id="UP000177943"/>
    </source>
</evidence>
<accession>A0A1G2MU60</accession>
<gene>
    <name evidence="1" type="ORF">A3D56_03890</name>
</gene>
<evidence type="ECO:0000313" key="1">
    <source>
        <dbReference type="EMBL" id="OHA27406.1"/>
    </source>
</evidence>
<dbReference type="EMBL" id="MHRP01000013">
    <property type="protein sequence ID" value="OHA27406.1"/>
    <property type="molecule type" value="Genomic_DNA"/>
</dbReference>
<organism evidence="1 2">
    <name type="scientific">Candidatus Taylorbacteria bacterium RIFCSPHIGHO2_02_FULL_45_35</name>
    <dbReference type="NCBI Taxonomy" id="1802311"/>
    <lineage>
        <taxon>Bacteria</taxon>
        <taxon>Candidatus Tayloriibacteriota</taxon>
    </lineage>
</organism>
<dbReference type="AlphaFoldDB" id="A0A1G2MU60"/>